<name>A0A1I7SXD6_9PELO</name>
<sequence length="99" mass="11526">MRNGKMQRRDSGNLVYVVDTPFHLASLPQQKPYPPLLFDGACIFIKSLQMRRGKKMNNFDCLLVALYTLYHARPHGMHVRPPAGTKSTREEKTRERKRI</sequence>
<feature type="region of interest" description="Disordered" evidence="1">
    <location>
        <begin position="77"/>
        <end position="99"/>
    </location>
</feature>
<keyword evidence="2" id="KW-1185">Reference proteome</keyword>
<dbReference type="WBParaSite" id="Csp11.Scaffold10.g53.t1">
    <property type="protein sequence ID" value="Csp11.Scaffold10.g53.t1"/>
    <property type="gene ID" value="Csp11.Scaffold10.g53"/>
</dbReference>
<evidence type="ECO:0000256" key="1">
    <source>
        <dbReference type="SAM" id="MobiDB-lite"/>
    </source>
</evidence>
<dbReference type="Proteomes" id="UP000095282">
    <property type="component" value="Unplaced"/>
</dbReference>
<accession>A0A1I7SXD6</accession>
<protein>
    <submittedName>
        <fullName evidence="3">Piwi domain-containing protein</fullName>
    </submittedName>
</protein>
<organism evidence="2 3">
    <name type="scientific">Caenorhabditis tropicalis</name>
    <dbReference type="NCBI Taxonomy" id="1561998"/>
    <lineage>
        <taxon>Eukaryota</taxon>
        <taxon>Metazoa</taxon>
        <taxon>Ecdysozoa</taxon>
        <taxon>Nematoda</taxon>
        <taxon>Chromadorea</taxon>
        <taxon>Rhabditida</taxon>
        <taxon>Rhabditina</taxon>
        <taxon>Rhabditomorpha</taxon>
        <taxon>Rhabditoidea</taxon>
        <taxon>Rhabditidae</taxon>
        <taxon>Peloderinae</taxon>
        <taxon>Caenorhabditis</taxon>
    </lineage>
</organism>
<proteinExistence type="predicted"/>
<evidence type="ECO:0000313" key="2">
    <source>
        <dbReference type="Proteomes" id="UP000095282"/>
    </source>
</evidence>
<dbReference type="AlphaFoldDB" id="A0A1I7SXD6"/>
<reference evidence="3" key="1">
    <citation type="submission" date="2016-11" db="UniProtKB">
        <authorList>
            <consortium name="WormBaseParasite"/>
        </authorList>
    </citation>
    <scope>IDENTIFICATION</scope>
</reference>
<evidence type="ECO:0000313" key="3">
    <source>
        <dbReference type="WBParaSite" id="Csp11.Scaffold10.g53.t1"/>
    </source>
</evidence>
<feature type="compositionally biased region" description="Basic and acidic residues" evidence="1">
    <location>
        <begin position="87"/>
        <end position="99"/>
    </location>
</feature>